<dbReference type="GeneID" id="101857596"/>
<dbReference type="Proteomes" id="UP000694888">
    <property type="component" value="Unplaced"/>
</dbReference>
<dbReference type="RefSeq" id="XP_035828106.1">
    <property type="nucleotide sequence ID" value="XM_035972213.1"/>
</dbReference>
<protein>
    <submittedName>
        <fullName evidence="3">Uncharacterized protein LOC101857596</fullName>
    </submittedName>
</protein>
<sequence length="338" mass="39374">MCGRQVIYNKAKEAKQSKLTKQQTLSTSEELRLSWRQGKPQRKHVKKAGISSWKRSKWFYVISGNCVLRYRKKRLKVSLLKDTFEPSYRKWWTVILRCFIQNQTGNEPKKWDRTGLVTEVLDPNQYVVKIDGSGPVTRRNRHRPRRAHKKLAEDSIPQPTKEEKRKQQCAAYRARIRADPLKHAEYKDKNAARKRLARKKATPEDKPVEREKARLRQAAFIKQHQKAKTAATSDGNVQVGRPLETRADARKTEERRAKNHLAQQKRRANMSSQKKRRERERNRAYLQRKRDVPLPKTPPAQESAPSTGTTSEGKGCRDLRRQCAGGKASRDPGRRQKN</sequence>
<feature type="compositionally biased region" description="Basic and acidic residues" evidence="1">
    <location>
        <begin position="243"/>
        <end position="256"/>
    </location>
</feature>
<evidence type="ECO:0000313" key="3">
    <source>
        <dbReference type="RefSeq" id="XP_035828106.1"/>
    </source>
</evidence>
<feature type="compositionally biased region" description="Basic and acidic residues" evidence="1">
    <location>
        <begin position="180"/>
        <end position="191"/>
    </location>
</feature>
<feature type="region of interest" description="Disordered" evidence="1">
    <location>
        <begin position="131"/>
        <end position="167"/>
    </location>
</feature>
<feature type="compositionally biased region" description="Basic residues" evidence="1">
    <location>
        <begin position="257"/>
        <end position="278"/>
    </location>
</feature>
<feature type="compositionally biased region" description="Polar residues" evidence="1">
    <location>
        <begin position="303"/>
        <end position="312"/>
    </location>
</feature>
<evidence type="ECO:0000256" key="1">
    <source>
        <dbReference type="SAM" id="MobiDB-lite"/>
    </source>
</evidence>
<proteinExistence type="predicted"/>
<accession>A0ABM1W0B3</accession>
<feature type="compositionally biased region" description="Basic and acidic residues" evidence="1">
    <location>
        <begin position="279"/>
        <end position="293"/>
    </location>
</feature>
<reference evidence="3" key="1">
    <citation type="submission" date="2025-08" db="UniProtKB">
        <authorList>
            <consortium name="RefSeq"/>
        </authorList>
    </citation>
    <scope>IDENTIFICATION</scope>
</reference>
<name>A0ABM1W0B3_APLCA</name>
<gene>
    <name evidence="3" type="primary">LOC101857596</name>
</gene>
<feature type="compositionally biased region" description="Basic residues" evidence="1">
    <location>
        <begin position="138"/>
        <end position="149"/>
    </location>
</feature>
<feature type="compositionally biased region" description="Basic and acidic residues" evidence="1">
    <location>
        <begin position="328"/>
        <end position="338"/>
    </location>
</feature>
<organism evidence="2 3">
    <name type="scientific">Aplysia californica</name>
    <name type="common">California sea hare</name>
    <dbReference type="NCBI Taxonomy" id="6500"/>
    <lineage>
        <taxon>Eukaryota</taxon>
        <taxon>Metazoa</taxon>
        <taxon>Spiralia</taxon>
        <taxon>Lophotrochozoa</taxon>
        <taxon>Mollusca</taxon>
        <taxon>Gastropoda</taxon>
        <taxon>Heterobranchia</taxon>
        <taxon>Euthyneura</taxon>
        <taxon>Tectipleura</taxon>
        <taxon>Aplysiida</taxon>
        <taxon>Aplysioidea</taxon>
        <taxon>Aplysiidae</taxon>
        <taxon>Aplysia</taxon>
    </lineage>
</organism>
<feature type="region of interest" description="Disordered" evidence="1">
    <location>
        <begin position="180"/>
        <end position="338"/>
    </location>
</feature>
<evidence type="ECO:0000313" key="2">
    <source>
        <dbReference type="Proteomes" id="UP000694888"/>
    </source>
</evidence>
<keyword evidence="2" id="KW-1185">Reference proteome</keyword>
<feature type="compositionally biased region" description="Basic and acidic residues" evidence="1">
    <location>
        <begin position="201"/>
        <end position="214"/>
    </location>
</feature>